<accession>A0ACB8EZP9</accession>
<organism evidence="1 2">
    <name type="scientific">Sphaerodactylus townsendi</name>
    <dbReference type="NCBI Taxonomy" id="933632"/>
    <lineage>
        <taxon>Eukaryota</taxon>
        <taxon>Metazoa</taxon>
        <taxon>Chordata</taxon>
        <taxon>Craniata</taxon>
        <taxon>Vertebrata</taxon>
        <taxon>Euteleostomi</taxon>
        <taxon>Lepidosauria</taxon>
        <taxon>Squamata</taxon>
        <taxon>Bifurcata</taxon>
        <taxon>Gekkota</taxon>
        <taxon>Sphaerodactylidae</taxon>
        <taxon>Sphaerodactylus</taxon>
    </lineage>
</organism>
<evidence type="ECO:0000313" key="2">
    <source>
        <dbReference type="Proteomes" id="UP000827872"/>
    </source>
</evidence>
<name>A0ACB8EZP9_9SAUR</name>
<comment type="caution">
    <text evidence="1">The sequence shown here is derived from an EMBL/GenBank/DDBJ whole genome shotgun (WGS) entry which is preliminary data.</text>
</comment>
<proteinExistence type="predicted"/>
<evidence type="ECO:0000313" key="1">
    <source>
        <dbReference type="EMBL" id="KAH7998265.1"/>
    </source>
</evidence>
<keyword evidence="2" id="KW-1185">Reference proteome</keyword>
<dbReference type="Proteomes" id="UP000827872">
    <property type="component" value="Linkage Group LG12"/>
</dbReference>
<sequence>MKILARRLMVADSKVIVGSLFMPEILARLSSPLSAFSRDIMGKLQSKIRSRPSKYRAEEENPPSKTVLQYSPAHGDAVASVASLPPDLCLSGGKDKTVVVYNWRCGTVVRRFLGHEREVTKVTGFPHSNWLFSASRDKTVLLWQLHGTLGPAQCFSGHDLVVTGLAASPAFRQLCTGSRDNTVCLWDIETGDCLHRAPISRNLVTHLCWIPGEPYVIQTSEDKAVRIWDTRELQVAHCFPAKQHIQTSCDVSSDGHYCVSSSSGFGGEGCEATLWDLRQTRSSIREFRGHFQTTASCIFLPKCLTTFPTIATSSHDGTIKLWSQDTGACLTTTCLEGSGPLPSLSASETGGLLCASSNSGIHLLRVSSAKGLELLEVAKF</sequence>
<dbReference type="EMBL" id="CM037625">
    <property type="protein sequence ID" value="KAH7998265.1"/>
    <property type="molecule type" value="Genomic_DNA"/>
</dbReference>
<reference evidence="1" key="1">
    <citation type="submission" date="2021-08" db="EMBL/GenBank/DDBJ databases">
        <title>The first chromosome-level gecko genome reveals the dynamic sex chromosomes of Neotropical dwarf geckos (Sphaerodactylidae: Sphaerodactylus).</title>
        <authorList>
            <person name="Pinto B.J."/>
            <person name="Keating S.E."/>
            <person name="Gamble T."/>
        </authorList>
    </citation>
    <scope>NUCLEOTIDE SEQUENCE</scope>
    <source>
        <strain evidence="1">TG3544</strain>
    </source>
</reference>
<protein>
    <submittedName>
        <fullName evidence="1">WD repeat-containing protein 31</fullName>
    </submittedName>
</protein>
<gene>
    <name evidence="1" type="primary">WDR31</name>
    <name evidence="1" type="ORF">K3G42_014210</name>
</gene>